<keyword evidence="3" id="KW-1185">Reference proteome</keyword>
<sequence length="201" mass="21660">MLHYSKLLVVINVIIGCLQEHPPPPGKETRPCQAAGGALEHTPVCAERQVWVAAERAPGPPRNELSWLLRECLQDLLLAGRGLALRREAGPVRPPLEWGVEVVTLSSLPTREDTGSSFSVLCNVLSSLLYCVYPKVTSNWTSWPALHSCNEQPELGGFHTMGGRTGQGQCQEQGLGPVGVAPQLVSQEDEVVRGVATPSDP</sequence>
<evidence type="ECO:0000256" key="1">
    <source>
        <dbReference type="SAM" id="SignalP"/>
    </source>
</evidence>
<name>A0ABN8YSD8_RANTA</name>
<dbReference type="Proteomes" id="UP001176941">
    <property type="component" value="Chromosome 23"/>
</dbReference>
<reference evidence="2" key="1">
    <citation type="submission" date="2023-04" db="EMBL/GenBank/DDBJ databases">
        <authorList>
            <consortium name="ELIXIR-Norway"/>
        </authorList>
    </citation>
    <scope>NUCLEOTIDE SEQUENCE [LARGE SCALE GENOMIC DNA]</scope>
</reference>
<evidence type="ECO:0000313" key="3">
    <source>
        <dbReference type="Proteomes" id="UP001176941"/>
    </source>
</evidence>
<dbReference type="EMBL" id="OX459959">
    <property type="protein sequence ID" value="CAI9164434.1"/>
    <property type="molecule type" value="Genomic_DNA"/>
</dbReference>
<accession>A0ABN8YSD8</accession>
<feature type="signal peptide" evidence="1">
    <location>
        <begin position="1"/>
        <end position="19"/>
    </location>
</feature>
<gene>
    <name evidence="2" type="ORF">MRATA1EN1_LOCUS13396</name>
</gene>
<feature type="chain" id="PRO_5047120507" evidence="1">
    <location>
        <begin position="20"/>
        <end position="201"/>
    </location>
</feature>
<dbReference type="PROSITE" id="PS51257">
    <property type="entry name" value="PROKAR_LIPOPROTEIN"/>
    <property type="match status" value="1"/>
</dbReference>
<protein>
    <submittedName>
        <fullName evidence="2">Uncharacterized protein</fullName>
    </submittedName>
</protein>
<keyword evidence="1" id="KW-0732">Signal</keyword>
<evidence type="ECO:0000313" key="2">
    <source>
        <dbReference type="EMBL" id="CAI9164434.1"/>
    </source>
</evidence>
<proteinExistence type="predicted"/>
<organism evidence="2 3">
    <name type="scientific">Rangifer tarandus platyrhynchus</name>
    <name type="common">Svalbard reindeer</name>
    <dbReference type="NCBI Taxonomy" id="3082113"/>
    <lineage>
        <taxon>Eukaryota</taxon>
        <taxon>Metazoa</taxon>
        <taxon>Chordata</taxon>
        <taxon>Craniata</taxon>
        <taxon>Vertebrata</taxon>
        <taxon>Euteleostomi</taxon>
        <taxon>Mammalia</taxon>
        <taxon>Eutheria</taxon>
        <taxon>Laurasiatheria</taxon>
        <taxon>Artiodactyla</taxon>
        <taxon>Ruminantia</taxon>
        <taxon>Pecora</taxon>
        <taxon>Cervidae</taxon>
        <taxon>Odocoileinae</taxon>
        <taxon>Rangifer</taxon>
    </lineage>
</organism>